<dbReference type="OrthoDB" id="1724197at2759"/>
<dbReference type="GO" id="GO:0045040">
    <property type="term" value="P:protein insertion into mitochondrial outer membrane"/>
    <property type="evidence" value="ECO:0007669"/>
    <property type="project" value="TreeGrafter"/>
</dbReference>
<dbReference type="AlphaFoldDB" id="A0A9J7IUQ2"/>
<sequence length="469" mass="50740">MGIVHAKVERKYNFAEDEAGLFDYDEPDLDELPVPRAPIELSGVRARVDRVNVDGLNRTKDDVIRGTVDDLFNAKDFEDVIVRAHKVRQALDNLGCFRDVCVYIDVSSGPEATPDGLEVTFQVRELSRVAAAVATDVSEDEGSVVLGVKLPNLLGRGERAAAGYSLGHLRSTNMHLGFTKPLLLRTYEPVVSGSLYQRAAEHVSSGYRLLDRGLLLDLAFQTSPTTKHHVQWEGVMREMFVSNKTSFKVRESSGPQLKSMVRHIISVDQRDEAVFPTQGARLHICNELAGLGGSVASLRTELHLQFNHTLSQKLGLVVQACGAVGLLHDVYGSSVADHFFLGGAASLRGFQHRGAGPHCDGHALGGRMYWAGGLHVFAPLPVPGAGTGLGALFRSHLFLNTGCVASPERGSSGEWWRELGAARGAGGAGLCLRLGRAARLELSYVLPLRWMPGDRTHAGIQLGLGANFL</sequence>
<dbReference type="PANTHER" id="PTHR12815:SF18">
    <property type="entry name" value="SORTING AND ASSEMBLY MACHINERY COMPONENT 50 HOMOLOG"/>
    <property type="match status" value="1"/>
</dbReference>
<dbReference type="GO" id="GO:0033108">
    <property type="term" value="P:mitochondrial respiratory chain complex assembly"/>
    <property type="evidence" value="ECO:0007669"/>
    <property type="project" value="TreeGrafter"/>
</dbReference>
<comment type="similarity">
    <text evidence="2">Belongs to the SAM50/omp85 family.</text>
</comment>
<dbReference type="Gene3D" id="2.40.160.50">
    <property type="entry name" value="membrane protein fhac: a member of the omp85/tpsb transporter family"/>
    <property type="match status" value="1"/>
</dbReference>
<dbReference type="Pfam" id="PF01103">
    <property type="entry name" value="Omp85"/>
    <property type="match status" value="1"/>
</dbReference>
<dbReference type="PANTHER" id="PTHR12815">
    <property type="entry name" value="SORTING AND ASSEMBLY MACHINERY SAMM50 PROTEIN FAMILY MEMBER"/>
    <property type="match status" value="1"/>
</dbReference>
<dbReference type="Proteomes" id="UP000301870">
    <property type="component" value="Chromosome 19"/>
</dbReference>
<evidence type="ECO:0000256" key="1">
    <source>
        <dbReference type="ARBA" id="ARBA00004374"/>
    </source>
</evidence>
<reference evidence="8" key="1">
    <citation type="submission" date="2025-08" db="UniProtKB">
        <authorList>
            <consortium name="RefSeq"/>
        </authorList>
    </citation>
    <scope>IDENTIFICATION</scope>
    <source>
        <strain evidence="8">Ishihara</strain>
        <tissue evidence="8">Whole body</tissue>
    </source>
</reference>
<keyword evidence="5" id="KW-0472">Membrane</keyword>
<keyword evidence="4" id="KW-0812">Transmembrane</keyword>
<evidence type="ECO:0000259" key="6">
    <source>
        <dbReference type="Pfam" id="PF01103"/>
    </source>
</evidence>
<dbReference type="KEGG" id="sliu:111354663"/>
<evidence type="ECO:0000256" key="5">
    <source>
        <dbReference type="ARBA" id="ARBA00023136"/>
    </source>
</evidence>
<dbReference type="InterPro" id="IPR039910">
    <property type="entry name" value="D15-like"/>
</dbReference>
<comment type="subcellular location">
    <subcellularLocation>
        <location evidence="1">Mitochondrion outer membrane</location>
        <topology evidence="1">Multi-pass membrane protein</topology>
    </subcellularLocation>
</comment>
<dbReference type="GeneID" id="111354663"/>
<keyword evidence="7" id="KW-1185">Reference proteome</keyword>
<feature type="domain" description="Bacterial surface antigen (D15)" evidence="6">
    <location>
        <begin position="152"/>
        <end position="468"/>
    </location>
</feature>
<keyword evidence="3" id="KW-1134">Transmembrane beta strand</keyword>
<dbReference type="GO" id="GO:0005741">
    <property type="term" value="C:mitochondrial outer membrane"/>
    <property type="evidence" value="ECO:0007669"/>
    <property type="project" value="UniProtKB-SubCell"/>
</dbReference>
<accession>A0A9J7IUQ2</accession>
<evidence type="ECO:0000256" key="3">
    <source>
        <dbReference type="ARBA" id="ARBA00022452"/>
    </source>
</evidence>
<evidence type="ECO:0000256" key="4">
    <source>
        <dbReference type="ARBA" id="ARBA00022692"/>
    </source>
</evidence>
<organism evidence="7 8">
    <name type="scientific">Spodoptera litura</name>
    <name type="common">Asian cotton leafworm</name>
    <dbReference type="NCBI Taxonomy" id="69820"/>
    <lineage>
        <taxon>Eukaryota</taxon>
        <taxon>Metazoa</taxon>
        <taxon>Ecdysozoa</taxon>
        <taxon>Arthropoda</taxon>
        <taxon>Hexapoda</taxon>
        <taxon>Insecta</taxon>
        <taxon>Pterygota</taxon>
        <taxon>Neoptera</taxon>
        <taxon>Endopterygota</taxon>
        <taxon>Lepidoptera</taxon>
        <taxon>Glossata</taxon>
        <taxon>Ditrysia</taxon>
        <taxon>Noctuoidea</taxon>
        <taxon>Noctuidae</taxon>
        <taxon>Amphipyrinae</taxon>
        <taxon>Spodoptera</taxon>
    </lineage>
</organism>
<evidence type="ECO:0000313" key="7">
    <source>
        <dbReference type="Proteomes" id="UP000301870"/>
    </source>
</evidence>
<evidence type="ECO:0000313" key="8">
    <source>
        <dbReference type="RefSeq" id="XP_022823955.1"/>
    </source>
</evidence>
<proteinExistence type="inferred from homology"/>
<dbReference type="InterPro" id="IPR000184">
    <property type="entry name" value="Bac_surfAg_D15"/>
</dbReference>
<gene>
    <name evidence="8" type="primary">LOC111354663</name>
</gene>
<evidence type="ECO:0000256" key="2">
    <source>
        <dbReference type="ARBA" id="ARBA00010913"/>
    </source>
</evidence>
<protein>
    <submittedName>
        <fullName evidence="8">Sorting and assembly machinery component 50 homolog A-like</fullName>
    </submittedName>
</protein>
<dbReference type="RefSeq" id="XP_022823955.1">
    <property type="nucleotide sequence ID" value="XM_022968187.1"/>
</dbReference>
<dbReference type="Gene3D" id="3.10.20.310">
    <property type="entry name" value="membrane protein fhac"/>
    <property type="match status" value="1"/>
</dbReference>
<name>A0A9J7IUQ2_SPOLT</name>